<comment type="caution">
    <text evidence="2">The sequence shown here is derived from an EMBL/GenBank/DDBJ whole genome shotgun (WGS) entry which is preliminary data.</text>
</comment>
<dbReference type="Proteomes" id="UP001168821">
    <property type="component" value="Unassembled WGS sequence"/>
</dbReference>
<sequence>MTLVPWAAGADRHRKRELRSRGSVVYADPVSPPRSHYRRRKRPPLIDRARTGTLTQLPAFRAHPPCIIISDSEIGTTAVSNTGNESGNID</sequence>
<keyword evidence="3" id="KW-1185">Reference proteome</keyword>
<feature type="region of interest" description="Disordered" evidence="1">
    <location>
        <begin position="1"/>
        <end position="20"/>
    </location>
</feature>
<protein>
    <submittedName>
        <fullName evidence="2">Uncharacterized protein</fullName>
    </submittedName>
</protein>
<organism evidence="2 3">
    <name type="scientific">Zophobas morio</name>
    <dbReference type="NCBI Taxonomy" id="2755281"/>
    <lineage>
        <taxon>Eukaryota</taxon>
        <taxon>Metazoa</taxon>
        <taxon>Ecdysozoa</taxon>
        <taxon>Arthropoda</taxon>
        <taxon>Hexapoda</taxon>
        <taxon>Insecta</taxon>
        <taxon>Pterygota</taxon>
        <taxon>Neoptera</taxon>
        <taxon>Endopterygota</taxon>
        <taxon>Coleoptera</taxon>
        <taxon>Polyphaga</taxon>
        <taxon>Cucujiformia</taxon>
        <taxon>Tenebrionidae</taxon>
        <taxon>Zophobas</taxon>
    </lineage>
</organism>
<gene>
    <name evidence="2" type="ORF">Zmor_008418</name>
</gene>
<evidence type="ECO:0000313" key="3">
    <source>
        <dbReference type="Proteomes" id="UP001168821"/>
    </source>
</evidence>
<reference evidence="2" key="1">
    <citation type="journal article" date="2023" name="G3 (Bethesda)">
        <title>Whole genome assemblies of Zophobas morio and Tenebrio molitor.</title>
        <authorList>
            <person name="Kaur S."/>
            <person name="Stinson S.A."/>
            <person name="diCenzo G.C."/>
        </authorList>
    </citation>
    <scope>NUCLEOTIDE SEQUENCE</scope>
    <source>
        <strain evidence="2">QUZm001</strain>
    </source>
</reference>
<name>A0AA38J0C2_9CUCU</name>
<proteinExistence type="predicted"/>
<dbReference type="AlphaFoldDB" id="A0AA38J0C2"/>
<evidence type="ECO:0000256" key="1">
    <source>
        <dbReference type="SAM" id="MobiDB-lite"/>
    </source>
</evidence>
<dbReference type="EMBL" id="JALNTZ010000002">
    <property type="protein sequence ID" value="KAJ3664234.1"/>
    <property type="molecule type" value="Genomic_DNA"/>
</dbReference>
<accession>A0AA38J0C2</accession>
<evidence type="ECO:0000313" key="2">
    <source>
        <dbReference type="EMBL" id="KAJ3664234.1"/>
    </source>
</evidence>